<gene>
    <name evidence="2" type="ORF">AERYTH_07685</name>
</gene>
<evidence type="ECO:0000256" key="1">
    <source>
        <dbReference type="SAM" id="Phobius"/>
    </source>
</evidence>
<evidence type="ECO:0000313" key="3">
    <source>
        <dbReference type="Proteomes" id="UP000067689"/>
    </source>
</evidence>
<name>A0A0U4CNA0_9ACTN</name>
<sequence>MSALWIGIVLTCAGCYALKLAGLSVPDRVLEHATTQRAVALIPVALLGALVAVQVLADGQRLTVDARLAGLGVAAVLLALRVPFLPMVVAAALTAALLRAGG</sequence>
<dbReference type="OrthoDB" id="5197630at2"/>
<keyword evidence="1" id="KW-0812">Transmembrane</keyword>
<dbReference type="EMBL" id="CP011502">
    <property type="protein sequence ID" value="ALX04582.1"/>
    <property type="molecule type" value="Genomic_DNA"/>
</dbReference>
<dbReference type="RefSeq" id="WP_067856788.1">
    <property type="nucleotide sequence ID" value="NZ_CP011502.1"/>
</dbReference>
<dbReference type="KEGG" id="aer:AERYTH_07685"/>
<protein>
    <submittedName>
        <fullName evidence="2">Branched-chain amino acid transporter AzlD</fullName>
    </submittedName>
</protein>
<keyword evidence="1" id="KW-0472">Membrane</keyword>
<feature type="transmembrane region" description="Helical" evidence="1">
    <location>
        <begin position="41"/>
        <end position="57"/>
    </location>
</feature>
<feature type="transmembrane region" description="Helical" evidence="1">
    <location>
        <begin position="69"/>
        <end position="98"/>
    </location>
</feature>
<accession>A0A0U4CNA0</accession>
<organism evidence="2 3">
    <name type="scientific">Aeromicrobium erythreum</name>
    <dbReference type="NCBI Taxonomy" id="2041"/>
    <lineage>
        <taxon>Bacteria</taxon>
        <taxon>Bacillati</taxon>
        <taxon>Actinomycetota</taxon>
        <taxon>Actinomycetes</taxon>
        <taxon>Propionibacteriales</taxon>
        <taxon>Nocardioidaceae</taxon>
        <taxon>Aeromicrobium</taxon>
    </lineage>
</organism>
<dbReference type="Proteomes" id="UP000067689">
    <property type="component" value="Chromosome"/>
</dbReference>
<dbReference type="AlphaFoldDB" id="A0A0U4CNA0"/>
<keyword evidence="1" id="KW-1133">Transmembrane helix</keyword>
<reference evidence="2 3" key="1">
    <citation type="journal article" date="1991" name="Int. J. Syst. Bacteriol.">
        <title>Description of the erythromycin-producing bacterium Arthrobacter sp. strain NRRL B-3381 as Aeromicrobium erythreum gen. nov., sp. nov.</title>
        <authorList>
            <person name="Miller E.S."/>
            <person name="Woese C.R."/>
            <person name="Brenner S."/>
        </authorList>
    </citation>
    <scope>NUCLEOTIDE SEQUENCE [LARGE SCALE GENOMIC DNA]</scope>
    <source>
        <strain evidence="2 3">AR18</strain>
    </source>
</reference>
<dbReference type="InterPro" id="IPR008407">
    <property type="entry name" value="Brnchd-chn_aa_trnsp_AzlD"/>
</dbReference>
<keyword evidence="3" id="KW-1185">Reference proteome</keyword>
<proteinExistence type="predicted"/>
<evidence type="ECO:0000313" key="2">
    <source>
        <dbReference type="EMBL" id="ALX04582.1"/>
    </source>
</evidence>
<dbReference type="PATRIC" id="fig|2041.4.peg.1612"/>
<dbReference type="STRING" id="2041.AERYTH_07685"/>
<dbReference type="Pfam" id="PF05437">
    <property type="entry name" value="AzlD"/>
    <property type="match status" value="1"/>
</dbReference>